<dbReference type="InterPro" id="IPR036259">
    <property type="entry name" value="MFS_trans_sf"/>
</dbReference>
<evidence type="ECO:0000313" key="2">
    <source>
        <dbReference type="EMBL" id="ROQ29765.1"/>
    </source>
</evidence>
<keyword evidence="1" id="KW-0472">Membrane</keyword>
<evidence type="ECO:0000313" key="3">
    <source>
        <dbReference type="Proteomes" id="UP000268033"/>
    </source>
</evidence>
<reference evidence="2 3" key="1">
    <citation type="submission" date="2018-11" db="EMBL/GenBank/DDBJ databases">
        <title>Genomic Encyclopedia of Type Strains, Phase IV (KMG-IV): sequencing the most valuable type-strain genomes for metagenomic binning, comparative biology and taxonomic classification.</title>
        <authorList>
            <person name="Goeker M."/>
        </authorList>
    </citation>
    <scope>NUCLEOTIDE SEQUENCE [LARGE SCALE GENOMIC DNA]</scope>
    <source>
        <strain evidence="2 3">DSM 21945</strain>
    </source>
</reference>
<keyword evidence="1" id="KW-0812">Transmembrane</keyword>
<gene>
    <name evidence="2" type="ORF">EDC28_102137</name>
</gene>
<dbReference type="NCBIfam" id="NF037959">
    <property type="entry name" value="MFS_SpdSyn"/>
    <property type="match status" value="1"/>
</dbReference>
<evidence type="ECO:0008006" key="4">
    <source>
        <dbReference type="Google" id="ProtNLM"/>
    </source>
</evidence>
<feature type="transmembrane region" description="Helical" evidence="1">
    <location>
        <begin position="186"/>
        <end position="207"/>
    </location>
</feature>
<feature type="transmembrane region" description="Helical" evidence="1">
    <location>
        <begin position="49"/>
        <end position="73"/>
    </location>
</feature>
<accession>A0A3N1PM37</accession>
<feature type="transmembrane region" description="Helical" evidence="1">
    <location>
        <begin position="18"/>
        <end position="37"/>
    </location>
</feature>
<feature type="transmembrane region" description="Helical" evidence="1">
    <location>
        <begin position="85"/>
        <end position="110"/>
    </location>
</feature>
<feature type="transmembrane region" description="Helical" evidence="1">
    <location>
        <begin position="122"/>
        <end position="146"/>
    </location>
</feature>
<feature type="transmembrane region" description="Helical" evidence="1">
    <location>
        <begin position="158"/>
        <end position="180"/>
    </location>
</feature>
<name>A0A3N1PM37_9GAMM</name>
<dbReference type="RefSeq" id="WP_123420683.1">
    <property type="nucleotide sequence ID" value="NZ_RJUL01000002.1"/>
</dbReference>
<dbReference type="EMBL" id="RJUL01000002">
    <property type="protein sequence ID" value="ROQ29765.1"/>
    <property type="molecule type" value="Genomic_DNA"/>
</dbReference>
<protein>
    <recommendedName>
        <fullName evidence="4">Glycosyl transferase</fullName>
    </recommendedName>
</protein>
<keyword evidence="1" id="KW-1133">Transmembrane helix</keyword>
<comment type="caution">
    <text evidence="2">The sequence shown here is derived from an EMBL/GenBank/DDBJ whole genome shotgun (WGS) entry which is preliminary data.</text>
</comment>
<keyword evidence="3" id="KW-1185">Reference proteome</keyword>
<dbReference type="STRING" id="584787.GCA_001247655_03067"/>
<organism evidence="2 3">
    <name type="scientific">Gallaecimonas pentaromativorans</name>
    <dbReference type="NCBI Taxonomy" id="584787"/>
    <lineage>
        <taxon>Bacteria</taxon>
        <taxon>Pseudomonadati</taxon>
        <taxon>Pseudomonadota</taxon>
        <taxon>Gammaproteobacteria</taxon>
        <taxon>Enterobacterales</taxon>
        <taxon>Gallaecimonadaceae</taxon>
        <taxon>Gallaecimonas</taxon>
    </lineage>
</organism>
<sequence length="214" mass="23094">MEETITSTRPVASAKPTLVFALAFTSGFSIMAVELLGGRILAPYFGSSIYVWGSIITVFMVALSLGYLIGGRLSLHRPSFGRYSLFYALSALALLPIVLFGEAIMAAVFLKVTDPRYGSLLAATALFLLPTILLGMIAPYSVRLLVQHQQHSGQVAGFLYFISTLGSALGTLATSFYLVLWFEVDTIMLTLVAMLLLGALAAFAGHLRFKRVLS</sequence>
<dbReference type="AlphaFoldDB" id="A0A3N1PM37"/>
<evidence type="ECO:0000256" key="1">
    <source>
        <dbReference type="SAM" id="Phobius"/>
    </source>
</evidence>
<proteinExistence type="predicted"/>
<dbReference type="SUPFAM" id="SSF103473">
    <property type="entry name" value="MFS general substrate transporter"/>
    <property type="match status" value="1"/>
</dbReference>
<dbReference type="Proteomes" id="UP000268033">
    <property type="component" value="Unassembled WGS sequence"/>
</dbReference>